<dbReference type="Proteomes" id="UP000198518">
    <property type="component" value="Unassembled WGS sequence"/>
</dbReference>
<feature type="transmembrane region" description="Helical" evidence="5">
    <location>
        <begin position="139"/>
        <end position="156"/>
    </location>
</feature>
<evidence type="ECO:0000256" key="3">
    <source>
        <dbReference type="ARBA" id="ARBA00022989"/>
    </source>
</evidence>
<protein>
    <submittedName>
        <fullName evidence="6">Uncharacterized protein</fullName>
    </submittedName>
</protein>
<feature type="transmembrane region" description="Helical" evidence="5">
    <location>
        <begin position="37"/>
        <end position="61"/>
    </location>
</feature>
<dbReference type="OrthoDB" id="187449at2157"/>
<accession>A0A1I0Q9A0</accession>
<organism evidence="6 7">
    <name type="scientific">Halobacterium jilantaiense</name>
    <dbReference type="NCBI Taxonomy" id="355548"/>
    <lineage>
        <taxon>Archaea</taxon>
        <taxon>Methanobacteriati</taxon>
        <taxon>Methanobacteriota</taxon>
        <taxon>Stenosarchaea group</taxon>
        <taxon>Halobacteria</taxon>
        <taxon>Halobacteriales</taxon>
        <taxon>Halobacteriaceae</taxon>
        <taxon>Halobacterium</taxon>
    </lineage>
</organism>
<dbReference type="Pfam" id="PF09685">
    <property type="entry name" value="MamF_MmsF"/>
    <property type="match status" value="1"/>
</dbReference>
<proteinExistence type="predicted"/>
<dbReference type="EMBL" id="FOJA01000001">
    <property type="protein sequence ID" value="SEW23584.1"/>
    <property type="molecule type" value="Genomic_DNA"/>
</dbReference>
<evidence type="ECO:0000256" key="2">
    <source>
        <dbReference type="ARBA" id="ARBA00022692"/>
    </source>
</evidence>
<evidence type="ECO:0000256" key="5">
    <source>
        <dbReference type="SAM" id="Phobius"/>
    </source>
</evidence>
<evidence type="ECO:0000313" key="6">
    <source>
        <dbReference type="EMBL" id="SEW23584.1"/>
    </source>
</evidence>
<name>A0A1I0Q9A0_9EURY</name>
<keyword evidence="2 5" id="KW-0812">Transmembrane</keyword>
<feature type="transmembrane region" description="Helical" evidence="5">
    <location>
        <begin position="6"/>
        <end position="25"/>
    </location>
</feature>
<feature type="transmembrane region" description="Helical" evidence="5">
    <location>
        <begin position="162"/>
        <end position="180"/>
    </location>
</feature>
<feature type="transmembrane region" description="Helical" evidence="5">
    <location>
        <begin position="81"/>
        <end position="111"/>
    </location>
</feature>
<dbReference type="RefSeq" id="WP_089669608.1">
    <property type="nucleotide sequence ID" value="NZ_FOJA01000001.1"/>
</dbReference>
<gene>
    <name evidence="6" type="ORF">SAMN04487945_2400</name>
</gene>
<feature type="transmembrane region" description="Helical" evidence="5">
    <location>
        <begin position="192"/>
        <end position="215"/>
    </location>
</feature>
<evidence type="ECO:0000256" key="4">
    <source>
        <dbReference type="ARBA" id="ARBA00023136"/>
    </source>
</evidence>
<keyword evidence="3 5" id="KW-1133">Transmembrane helix</keyword>
<reference evidence="6 7" key="1">
    <citation type="submission" date="2016-10" db="EMBL/GenBank/DDBJ databases">
        <authorList>
            <person name="de Groot N.N."/>
        </authorList>
    </citation>
    <scope>NUCLEOTIDE SEQUENCE [LARGE SCALE GENOMIC DNA]</scope>
    <source>
        <strain evidence="6 7">CGMCC 1.5337</strain>
    </source>
</reference>
<sequence>MRSSRSLFAITAITLLSLLLDVIGSNWGMDIFTSGPFAVIGFVLFVVLQTLLVPVFFAALYVDTGVARASADPWSPSRWLWVGGGALGALAAYAIASNTTAVVVLVGVVYLGRRFHAATRAGPDAEPEPVRVGDDGRSVAGVSVHLLALAAAAVAYALASDIAGAALAFSGVAAVVFAASEHSFTRANARNALNWSVSVLVLATVSAVPSFLYAMDGQFYGYTISGPLFPPMLDAVARSGSFALVVVALLAVVATIPFAAFATWRAAMGAPWSYPLAASVVERLT</sequence>
<feature type="transmembrane region" description="Helical" evidence="5">
    <location>
        <begin position="235"/>
        <end position="261"/>
    </location>
</feature>
<evidence type="ECO:0000313" key="7">
    <source>
        <dbReference type="Proteomes" id="UP000198518"/>
    </source>
</evidence>
<dbReference type="STRING" id="355548.SAMN04487945_2400"/>
<dbReference type="AlphaFoldDB" id="A0A1I0Q9A0"/>
<comment type="subcellular location">
    <subcellularLocation>
        <location evidence="1">Membrane</location>
        <topology evidence="1">Multi-pass membrane protein</topology>
    </subcellularLocation>
</comment>
<dbReference type="InterPro" id="IPR019109">
    <property type="entry name" value="MamF_MmsF"/>
</dbReference>
<evidence type="ECO:0000256" key="1">
    <source>
        <dbReference type="ARBA" id="ARBA00004141"/>
    </source>
</evidence>
<keyword evidence="4 5" id="KW-0472">Membrane</keyword>
<keyword evidence="7" id="KW-1185">Reference proteome</keyword>